<keyword evidence="9" id="KW-1185">Reference proteome</keyword>
<gene>
    <name evidence="8" type="ORF">FHX40_1740</name>
</gene>
<feature type="transmembrane region" description="Helical" evidence="6">
    <location>
        <begin position="121"/>
        <end position="145"/>
    </location>
</feature>
<evidence type="ECO:0000313" key="8">
    <source>
        <dbReference type="EMBL" id="TQM75046.1"/>
    </source>
</evidence>
<keyword evidence="8" id="KW-0407">Ion channel</keyword>
<feature type="domain" description="Ion transport" evidence="7">
    <location>
        <begin position="14"/>
        <end position="227"/>
    </location>
</feature>
<dbReference type="AlphaFoldDB" id="A0A543IWU9"/>
<evidence type="ECO:0000256" key="4">
    <source>
        <dbReference type="ARBA" id="ARBA00023136"/>
    </source>
</evidence>
<accession>A0A543IWU9</accession>
<evidence type="ECO:0000256" key="5">
    <source>
        <dbReference type="SAM" id="Coils"/>
    </source>
</evidence>
<comment type="caution">
    <text evidence="8">The sequence shown here is derived from an EMBL/GenBank/DDBJ whole genome shotgun (WGS) entry which is preliminary data.</text>
</comment>
<dbReference type="SUPFAM" id="SSF81324">
    <property type="entry name" value="Voltage-gated potassium channels"/>
    <property type="match status" value="1"/>
</dbReference>
<feature type="coiled-coil region" evidence="5">
    <location>
        <begin position="231"/>
        <end position="258"/>
    </location>
</feature>
<name>A0A543IWU9_9ACTN</name>
<protein>
    <submittedName>
        <fullName evidence="8">Voltage-gated sodium channel</fullName>
    </submittedName>
</protein>
<evidence type="ECO:0000259" key="7">
    <source>
        <dbReference type="Pfam" id="PF00520"/>
    </source>
</evidence>
<evidence type="ECO:0000256" key="2">
    <source>
        <dbReference type="ARBA" id="ARBA00022692"/>
    </source>
</evidence>
<proteinExistence type="predicted"/>
<dbReference type="EMBL" id="VFPQ01000001">
    <property type="protein sequence ID" value="TQM75046.1"/>
    <property type="molecule type" value="Genomic_DNA"/>
</dbReference>
<dbReference type="Pfam" id="PF00520">
    <property type="entry name" value="Ion_trans"/>
    <property type="match status" value="1"/>
</dbReference>
<evidence type="ECO:0000256" key="3">
    <source>
        <dbReference type="ARBA" id="ARBA00022989"/>
    </source>
</evidence>
<dbReference type="InterPro" id="IPR027359">
    <property type="entry name" value="Volt_channel_dom_sf"/>
</dbReference>
<dbReference type="InterPro" id="IPR043203">
    <property type="entry name" value="VGCC_Ca_Na"/>
</dbReference>
<dbReference type="Proteomes" id="UP000319213">
    <property type="component" value="Unassembled WGS sequence"/>
</dbReference>
<evidence type="ECO:0000256" key="1">
    <source>
        <dbReference type="ARBA" id="ARBA00004141"/>
    </source>
</evidence>
<feature type="transmembrane region" description="Helical" evidence="6">
    <location>
        <begin position="80"/>
        <end position="100"/>
    </location>
</feature>
<dbReference type="GO" id="GO:0001518">
    <property type="term" value="C:voltage-gated sodium channel complex"/>
    <property type="evidence" value="ECO:0007669"/>
    <property type="project" value="TreeGrafter"/>
</dbReference>
<comment type="subcellular location">
    <subcellularLocation>
        <location evidence="1">Membrane</location>
        <topology evidence="1">Multi-pass membrane protein</topology>
    </subcellularLocation>
</comment>
<evidence type="ECO:0000256" key="6">
    <source>
        <dbReference type="SAM" id="Phobius"/>
    </source>
</evidence>
<organism evidence="8 9">
    <name type="scientific">Thermopolyspora flexuosa</name>
    <dbReference type="NCBI Taxonomy" id="103836"/>
    <lineage>
        <taxon>Bacteria</taxon>
        <taxon>Bacillati</taxon>
        <taxon>Actinomycetota</taxon>
        <taxon>Actinomycetes</taxon>
        <taxon>Streptosporangiales</taxon>
        <taxon>Streptosporangiaceae</taxon>
        <taxon>Thermopolyspora</taxon>
    </lineage>
</organism>
<keyword evidence="5" id="KW-0175">Coiled coil</keyword>
<keyword evidence="4 6" id="KW-0472">Membrane</keyword>
<dbReference type="RefSeq" id="WP_142259123.1">
    <property type="nucleotide sequence ID" value="NZ_BMPV01000007.1"/>
</dbReference>
<dbReference type="InterPro" id="IPR005821">
    <property type="entry name" value="Ion_trans_dom"/>
</dbReference>
<dbReference type="PANTHER" id="PTHR10037">
    <property type="entry name" value="VOLTAGE-GATED CATION CHANNEL CALCIUM AND SODIUM"/>
    <property type="match status" value="1"/>
</dbReference>
<keyword evidence="8" id="KW-0813">Transport</keyword>
<keyword evidence="3 6" id="KW-1133">Transmembrane helix</keyword>
<sequence>MSRRERLRSIIEARPFQRTIIAIIALNAITHGTATFDGLPEQVLGFLHAVDRIALAIFVVEIAVRLYAYGWKFFRDPWSVFDALIVGIALVPVTGPTSVLRTLRILRALRLISAVPSMRRVVSALLSAIPGMASIIGLLLLVMYVSAVISTEMFGRIAPDYFADLPTSLFSLFQIMTGEAWPDIADQVMSEMPWAWIFFVGYILTSSYVVLNLFIAVVVNALDDETVSREEKRTEDKLDTILQELARLHARIDALERLPEEQRSGGHSPAQVSSS</sequence>
<dbReference type="Gene3D" id="1.20.120.350">
    <property type="entry name" value="Voltage-gated potassium channels. Chain C"/>
    <property type="match status" value="1"/>
</dbReference>
<feature type="transmembrane region" description="Helical" evidence="6">
    <location>
        <begin position="194"/>
        <end position="222"/>
    </location>
</feature>
<dbReference type="OrthoDB" id="5297065at2"/>
<reference evidence="8 9" key="1">
    <citation type="submission" date="2019-06" db="EMBL/GenBank/DDBJ databases">
        <title>Sequencing the genomes of 1000 actinobacteria strains.</title>
        <authorList>
            <person name="Klenk H.-P."/>
        </authorList>
    </citation>
    <scope>NUCLEOTIDE SEQUENCE [LARGE SCALE GENOMIC DNA]</scope>
    <source>
        <strain evidence="8 9">DSM 43186</strain>
    </source>
</reference>
<dbReference type="GO" id="GO:0005248">
    <property type="term" value="F:voltage-gated sodium channel activity"/>
    <property type="evidence" value="ECO:0007669"/>
    <property type="project" value="TreeGrafter"/>
</dbReference>
<evidence type="ECO:0000313" key="9">
    <source>
        <dbReference type="Proteomes" id="UP000319213"/>
    </source>
</evidence>
<dbReference type="Gene3D" id="1.10.287.70">
    <property type="match status" value="1"/>
</dbReference>
<keyword evidence="8" id="KW-0406">Ion transport</keyword>
<dbReference type="PANTHER" id="PTHR10037:SF62">
    <property type="entry name" value="SODIUM CHANNEL PROTEIN 60E"/>
    <property type="match status" value="1"/>
</dbReference>
<keyword evidence="2 6" id="KW-0812">Transmembrane</keyword>